<dbReference type="OrthoDB" id="4912at10239"/>
<accession>A0A1B3B0I7</accession>
<sequence>MATTVMDMAPGFAGDFASSAVPLKELMSRRVHLGVIRELTPPEKHIGLNFIPFMDVEADDVILDYLRGTGSGLAPAVSPDAEAELFQHSDDVTGQVKASVIDWRLKSRYSTTDIHQYWEAKQVMEDAVRNGSTIPTTTLGSLIAKIDAKVGRDTVARKTALDNRIEWLIMTGLFKARIQYDDGKMSFNVPFGRPSGQHEITKDYSGDSHDPINDIIDQKQSAFDTHGVDLKTIVCSSKFANSFFKTNKFLPRTGFAPGSGVDPKYVLEGWGPRGAIELVKREAEVDLVINDNVFRQRNPLTGAIQNVRYNAVDEVLFLPDMDQLADYDDTELGFGKILTSPHPMNNFQPGWYGWETETTDPWERYVGTGIKAFPVLPHMELTYTWKVAL</sequence>
<organism evidence="1 2">
    <name type="scientific">Gordonia phage Jumbo</name>
    <dbReference type="NCBI Taxonomy" id="1887650"/>
    <lineage>
        <taxon>Viruses</taxon>
        <taxon>Duplodnaviria</taxon>
        <taxon>Heunggongvirae</taxon>
        <taxon>Uroviricota</taxon>
        <taxon>Caudoviricetes</taxon>
        <taxon>Gorjumvirus</taxon>
        <taxon>Gorjumvirus jumbo</taxon>
    </lineage>
</organism>
<proteinExistence type="predicted"/>
<dbReference type="GeneID" id="29067907"/>
<dbReference type="Proteomes" id="UP000203357">
    <property type="component" value="Segment"/>
</dbReference>
<dbReference type="RefSeq" id="YP_009290977.1">
    <property type="nucleotide sequence ID" value="NC_031109.1"/>
</dbReference>
<reference evidence="2" key="1">
    <citation type="submission" date="2016-07" db="EMBL/GenBank/DDBJ databases">
        <authorList>
            <person name="Florea S."/>
            <person name="Webb J.S."/>
            <person name="Jaromczyk J."/>
            <person name="Schardl C.L."/>
        </authorList>
    </citation>
    <scope>NUCLEOTIDE SEQUENCE [LARGE SCALE GENOMIC DNA]</scope>
</reference>
<name>A0A1B3B0I7_9CAUD</name>
<evidence type="ECO:0000313" key="2">
    <source>
        <dbReference type="Proteomes" id="UP000203357"/>
    </source>
</evidence>
<gene>
    <name evidence="1" type="primary">12</name>
    <name evidence="1" type="ORF">SEA_JUMBO_12</name>
</gene>
<dbReference type="KEGG" id="vg:29067907"/>
<dbReference type="EMBL" id="KX557281">
    <property type="protein sequence ID" value="AOE44525.1"/>
    <property type="molecule type" value="Genomic_DNA"/>
</dbReference>
<protein>
    <submittedName>
        <fullName evidence="1">Major capsid protein</fullName>
    </submittedName>
</protein>
<evidence type="ECO:0000313" key="1">
    <source>
        <dbReference type="EMBL" id="AOE44525.1"/>
    </source>
</evidence>
<keyword evidence="2" id="KW-1185">Reference proteome</keyword>